<gene>
    <name evidence="2" type="ORF">MPH_12693</name>
</gene>
<dbReference type="EMBL" id="AHHD01000525">
    <property type="protein sequence ID" value="EKG10243.1"/>
    <property type="molecule type" value="Genomic_DNA"/>
</dbReference>
<name>K2R7G2_MACPH</name>
<feature type="compositionally biased region" description="Low complexity" evidence="1">
    <location>
        <begin position="133"/>
        <end position="145"/>
    </location>
</feature>
<dbReference type="AlphaFoldDB" id="K2R7G2"/>
<accession>K2R7G2</accession>
<dbReference type="InParanoid" id="K2R7G2"/>
<dbReference type="VEuPathDB" id="FungiDB:MPH_12693"/>
<evidence type="ECO:0000313" key="3">
    <source>
        <dbReference type="Proteomes" id="UP000007129"/>
    </source>
</evidence>
<dbReference type="HOGENOM" id="CLU_1019669_0_0_1"/>
<protein>
    <submittedName>
        <fullName evidence="2">Uncharacterized protein</fullName>
    </submittedName>
</protein>
<dbReference type="Proteomes" id="UP000007129">
    <property type="component" value="Unassembled WGS sequence"/>
</dbReference>
<evidence type="ECO:0000256" key="1">
    <source>
        <dbReference type="SAM" id="MobiDB-lite"/>
    </source>
</evidence>
<sequence>MARCPLRPRIIHSCGERAKDRWTRLGAYSAPSQGNKGRAGQHVQRVRSAISSHVPRSTRVNLGLLLQAVSLVLVTSSTARSRVLHLIARNSSQNLRKYVDHPHSRCPQHHKEGASLISPISSILQPLPPSHPPRNNANNGTNTNNHSHVCLPLPPHRPRRQSGRHRRLRRHPQCSLRPQARSYHRRRHLRHHLHRLWHQRHHAPRTRALLLRVGLPRRARQPRVARPRHDHLRSARHVHGRGDICRRALREQEGVRRDFDCSRRGCGRGWIGL</sequence>
<organism evidence="2 3">
    <name type="scientific">Macrophomina phaseolina (strain MS6)</name>
    <name type="common">Charcoal rot fungus</name>
    <dbReference type="NCBI Taxonomy" id="1126212"/>
    <lineage>
        <taxon>Eukaryota</taxon>
        <taxon>Fungi</taxon>
        <taxon>Dikarya</taxon>
        <taxon>Ascomycota</taxon>
        <taxon>Pezizomycotina</taxon>
        <taxon>Dothideomycetes</taxon>
        <taxon>Dothideomycetes incertae sedis</taxon>
        <taxon>Botryosphaeriales</taxon>
        <taxon>Botryosphaeriaceae</taxon>
        <taxon>Macrophomina</taxon>
    </lineage>
</organism>
<reference evidence="2 3" key="1">
    <citation type="journal article" date="2012" name="BMC Genomics">
        <title>Tools to kill: Genome of one of the most destructive plant pathogenic fungi Macrophomina phaseolina.</title>
        <authorList>
            <person name="Islam M.S."/>
            <person name="Haque M.S."/>
            <person name="Islam M.M."/>
            <person name="Emdad E.M."/>
            <person name="Halim A."/>
            <person name="Hossen Q.M.M."/>
            <person name="Hossain M.Z."/>
            <person name="Ahmed B."/>
            <person name="Rahim S."/>
            <person name="Rahman M.S."/>
            <person name="Alam M.M."/>
            <person name="Hou S."/>
            <person name="Wan X."/>
            <person name="Saito J.A."/>
            <person name="Alam M."/>
        </authorList>
    </citation>
    <scope>NUCLEOTIDE SEQUENCE [LARGE SCALE GENOMIC DNA]</scope>
    <source>
        <strain evidence="2 3">MS6</strain>
    </source>
</reference>
<evidence type="ECO:0000313" key="2">
    <source>
        <dbReference type="EMBL" id="EKG10243.1"/>
    </source>
</evidence>
<comment type="caution">
    <text evidence="2">The sequence shown here is derived from an EMBL/GenBank/DDBJ whole genome shotgun (WGS) entry which is preliminary data.</text>
</comment>
<feature type="region of interest" description="Disordered" evidence="1">
    <location>
        <begin position="128"/>
        <end position="183"/>
    </location>
</feature>
<feature type="compositionally biased region" description="Basic residues" evidence="1">
    <location>
        <begin position="156"/>
        <end position="172"/>
    </location>
</feature>
<proteinExistence type="predicted"/>